<keyword evidence="2" id="KW-1185">Reference proteome</keyword>
<name>A0ABD0KZF9_9CAEN</name>
<comment type="caution">
    <text evidence="1">The sequence shown here is derived from an EMBL/GenBank/DDBJ whole genome shotgun (WGS) entry which is preliminary data.</text>
</comment>
<dbReference type="AlphaFoldDB" id="A0ABD0KZF9"/>
<evidence type="ECO:0000313" key="1">
    <source>
        <dbReference type="EMBL" id="KAK7492614.1"/>
    </source>
</evidence>
<protein>
    <submittedName>
        <fullName evidence="1">Uncharacterized protein</fullName>
    </submittedName>
</protein>
<feature type="non-terminal residue" evidence="1">
    <location>
        <position position="52"/>
    </location>
</feature>
<accession>A0ABD0KZF9</accession>
<reference evidence="1 2" key="1">
    <citation type="journal article" date="2023" name="Sci. Data">
        <title>Genome assembly of the Korean intertidal mud-creeper Batillaria attramentaria.</title>
        <authorList>
            <person name="Patra A.K."/>
            <person name="Ho P.T."/>
            <person name="Jun S."/>
            <person name="Lee S.J."/>
            <person name="Kim Y."/>
            <person name="Won Y.J."/>
        </authorList>
    </citation>
    <scope>NUCLEOTIDE SEQUENCE [LARGE SCALE GENOMIC DNA]</scope>
    <source>
        <strain evidence="1">Wonlab-2016</strain>
    </source>
</reference>
<organism evidence="1 2">
    <name type="scientific">Batillaria attramentaria</name>
    <dbReference type="NCBI Taxonomy" id="370345"/>
    <lineage>
        <taxon>Eukaryota</taxon>
        <taxon>Metazoa</taxon>
        <taxon>Spiralia</taxon>
        <taxon>Lophotrochozoa</taxon>
        <taxon>Mollusca</taxon>
        <taxon>Gastropoda</taxon>
        <taxon>Caenogastropoda</taxon>
        <taxon>Sorbeoconcha</taxon>
        <taxon>Cerithioidea</taxon>
        <taxon>Batillariidae</taxon>
        <taxon>Batillaria</taxon>
    </lineage>
</organism>
<dbReference type="Proteomes" id="UP001519460">
    <property type="component" value="Unassembled WGS sequence"/>
</dbReference>
<evidence type="ECO:0000313" key="2">
    <source>
        <dbReference type="Proteomes" id="UP001519460"/>
    </source>
</evidence>
<dbReference type="EMBL" id="JACVVK020000101">
    <property type="protein sequence ID" value="KAK7492614.1"/>
    <property type="molecule type" value="Genomic_DNA"/>
</dbReference>
<gene>
    <name evidence="1" type="ORF">BaRGS_00016093</name>
</gene>
<proteinExistence type="predicted"/>
<sequence>MPRGLNQLAASTVSLSSNFKSRLFVMAVSTIEFRHCDCMNPACIRPSVVTNR</sequence>